<gene>
    <name evidence="2" type="ORF">GCM10022403_033360</name>
</gene>
<evidence type="ECO:0000313" key="3">
    <source>
        <dbReference type="Proteomes" id="UP001501009"/>
    </source>
</evidence>
<dbReference type="RefSeq" id="WP_275780421.1">
    <property type="nucleotide sequence ID" value="NZ_BAABDE010000015.1"/>
</dbReference>
<evidence type="ECO:0000313" key="2">
    <source>
        <dbReference type="EMBL" id="GAA3796765.1"/>
    </source>
</evidence>
<feature type="region of interest" description="Disordered" evidence="1">
    <location>
        <begin position="10"/>
        <end position="70"/>
    </location>
</feature>
<accession>A0ABP7HJG8</accession>
<dbReference type="Proteomes" id="UP001501009">
    <property type="component" value="Unassembled WGS sequence"/>
</dbReference>
<keyword evidence="3" id="KW-1185">Reference proteome</keyword>
<protein>
    <submittedName>
        <fullName evidence="2">Uncharacterized protein</fullName>
    </submittedName>
</protein>
<comment type="caution">
    <text evidence="2">The sequence shown here is derived from an EMBL/GenBank/DDBJ whole genome shotgun (WGS) entry which is preliminary data.</text>
</comment>
<sequence length="70" mass="7164">MIRLHYELGSCGQSVQQQTQGFGGADDVRLGELESPQQGEEGYGDGGDECAGGAADEVADEAAVMTTGRG</sequence>
<reference evidence="3" key="1">
    <citation type="journal article" date="2019" name="Int. J. Syst. Evol. Microbiol.">
        <title>The Global Catalogue of Microorganisms (GCM) 10K type strain sequencing project: providing services to taxonomists for standard genome sequencing and annotation.</title>
        <authorList>
            <consortium name="The Broad Institute Genomics Platform"/>
            <consortium name="The Broad Institute Genome Sequencing Center for Infectious Disease"/>
            <person name="Wu L."/>
            <person name="Ma J."/>
        </authorList>
    </citation>
    <scope>NUCLEOTIDE SEQUENCE [LARGE SCALE GENOMIC DNA]</scope>
    <source>
        <strain evidence="3">JCM 17138</strain>
    </source>
</reference>
<name>A0ABP7HJG8_9ACTN</name>
<evidence type="ECO:0000256" key="1">
    <source>
        <dbReference type="SAM" id="MobiDB-lite"/>
    </source>
</evidence>
<organism evidence="2 3">
    <name type="scientific">Streptomyces coacervatus</name>
    <dbReference type="NCBI Taxonomy" id="647381"/>
    <lineage>
        <taxon>Bacteria</taxon>
        <taxon>Bacillati</taxon>
        <taxon>Actinomycetota</taxon>
        <taxon>Actinomycetes</taxon>
        <taxon>Kitasatosporales</taxon>
        <taxon>Streptomycetaceae</taxon>
        <taxon>Streptomyces</taxon>
    </lineage>
</organism>
<feature type="compositionally biased region" description="Polar residues" evidence="1">
    <location>
        <begin position="11"/>
        <end position="20"/>
    </location>
</feature>
<proteinExistence type="predicted"/>
<dbReference type="EMBL" id="BAABDE010000015">
    <property type="protein sequence ID" value="GAA3796765.1"/>
    <property type="molecule type" value="Genomic_DNA"/>
</dbReference>